<dbReference type="OrthoDB" id="9797674at2"/>
<evidence type="ECO:0000259" key="13">
    <source>
        <dbReference type="PROSITE" id="PS51846"/>
    </source>
</evidence>
<keyword evidence="3" id="KW-1003">Cell membrane</keyword>
<evidence type="ECO:0000256" key="7">
    <source>
        <dbReference type="ARBA" id="ARBA00023122"/>
    </source>
</evidence>
<keyword evidence="5" id="KW-0677">Repeat</keyword>
<feature type="transmembrane region" description="Helical" evidence="11">
    <location>
        <begin position="139"/>
        <end position="161"/>
    </location>
</feature>
<evidence type="ECO:0000256" key="1">
    <source>
        <dbReference type="ARBA" id="ARBA00004651"/>
    </source>
</evidence>
<comment type="similarity">
    <text evidence="2">Belongs to the UPF0053 family. Hemolysin C subfamily.</text>
</comment>
<dbReference type="KEGG" id="mtun:MTUNDRAET4_2623"/>
<dbReference type="GO" id="GO:0050660">
    <property type="term" value="F:flavin adenine dinucleotide binding"/>
    <property type="evidence" value="ECO:0007669"/>
    <property type="project" value="InterPro"/>
</dbReference>
<dbReference type="SMART" id="SM01091">
    <property type="entry name" value="CorC_HlyC"/>
    <property type="match status" value="1"/>
</dbReference>
<evidence type="ECO:0000256" key="5">
    <source>
        <dbReference type="ARBA" id="ARBA00022737"/>
    </source>
</evidence>
<dbReference type="GO" id="GO:0005886">
    <property type="term" value="C:plasma membrane"/>
    <property type="evidence" value="ECO:0007669"/>
    <property type="project" value="UniProtKB-SubCell"/>
</dbReference>
<keyword evidence="4 10" id="KW-0812">Transmembrane</keyword>
<dbReference type="InterPro" id="IPR000644">
    <property type="entry name" value="CBS_dom"/>
</dbReference>
<dbReference type="SUPFAM" id="SSF54631">
    <property type="entry name" value="CBS-domain pair"/>
    <property type="match status" value="1"/>
</dbReference>
<dbReference type="SUPFAM" id="SSF56176">
    <property type="entry name" value="FAD-binding/transporter-associated domain-like"/>
    <property type="match status" value="1"/>
</dbReference>
<evidence type="ECO:0000256" key="10">
    <source>
        <dbReference type="PROSITE-ProRule" id="PRU01193"/>
    </source>
</evidence>
<feature type="transmembrane region" description="Helical" evidence="11">
    <location>
        <begin position="69"/>
        <end position="95"/>
    </location>
</feature>
<dbReference type="SMART" id="SM00116">
    <property type="entry name" value="CBS"/>
    <property type="match status" value="2"/>
</dbReference>
<dbReference type="Gene3D" id="3.10.580.10">
    <property type="entry name" value="CBS-domain"/>
    <property type="match status" value="1"/>
</dbReference>
<dbReference type="InterPro" id="IPR016169">
    <property type="entry name" value="FAD-bd_PCMH_sub2"/>
</dbReference>
<feature type="domain" description="CBS" evidence="12">
    <location>
        <begin position="217"/>
        <end position="277"/>
    </location>
</feature>
<dbReference type="FunFam" id="3.10.580.10:FF:000002">
    <property type="entry name" value="Magnesium/cobalt efflux protein CorC"/>
    <property type="match status" value="1"/>
</dbReference>
<dbReference type="Gene3D" id="3.30.465.10">
    <property type="match status" value="1"/>
</dbReference>
<gene>
    <name evidence="14" type="ORF">MTUNDRAET4_2623</name>
</gene>
<evidence type="ECO:0000256" key="4">
    <source>
        <dbReference type="ARBA" id="ARBA00022692"/>
    </source>
</evidence>
<feature type="transmembrane region" description="Helical" evidence="11">
    <location>
        <begin position="101"/>
        <end position="119"/>
    </location>
</feature>
<keyword evidence="8 10" id="KW-0472">Membrane</keyword>
<dbReference type="Pfam" id="PF01595">
    <property type="entry name" value="CNNM"/>
    <property type="match status" value="1"/>
</dbReference>
<evidence type="ECO:0000313" key="14">
    <source>
        <dbReference type="EMBL" id="VFU09510.1"/>
    </source>
</evidence>
<dbReference type="PANTHER" id="PTHR22777">
    <property type="entry name" value="HEMOLYSIN-RELATED"/>
    <property type="match status" value="1"/>
</dbReference>
<evidence type="ECO:0000256" key="3">
    <source>
        <dbReference type="ARBA" id="ARBA00022475"/>
    </source>
</evidence>
<dbReference type="InterPro" id="IPR044751">
    <property type="entry name" value="Ion_transp-like_CBS"/>
</dbReference>
<dbReference type="PANTHER" id="PTHR22777:SF32">
    <property type="entry name" value="UPF0053 INNER MEMBRANE PROTEIN YFJD"/>
    <property type="match status" value="1"/>
</dbReference>
<evidence type="ECO:0000256" key="8">
    <source>
        <dbReference type="ARBA" id="ARBA00023136"/>
    </source>
</evidence>
<dbReference type="CDD" id="cd04590">
    <property type="entry name" value="CBS_pair_CorC_HlyC_assoc"/>
    <property type="match status" value="1"/>
</dbReference>
<dbReference type="EMBL" id="LR536450">
    <property type="protein sequence ID" value="VFU09510.1"/>
    <property type="molecule type" value="Genomic_DNA"/>
</dbReference>
<dbReference type="RefSeq" id="WP_134489906.1">
    <property type="nucleotide sequence ID" value="NZ_CP139089.1"/>
</dbReference>
<dbReference type="InterPro" id="IPR005170">
    <property type="entry name" value="Transptr-assoc_dom"/>
</dbReference>
<evidence type="ECO:0000256" key="6">
    <source>
        <dbReference type="ARBA" id="ARBA00022989"/>
    </source>
</evidence>
<accession>A0A4U8Z2G6</accession>
<evidence type="ECO:0000256" key="9">
    <source>
        <dbReference type="PROSITE-ProRule" id="PRU00703"/>
    </source>
</evidence>
<dbReference type="PROSITE" id="PS51846">
    <property type="entry name" value="CNNM"/>
    <property type="match status" value="1"/>
</dbReference>
<feature type="domain" description="CNNM transmembrane" evidence="13">
    <location>
        <begin position="9"/>
        <end position="198"/>
    </location>
</feature>
<dbReference type="Pfam" id="PF03471">
    <property type="entry name" value="CorC_HlyC"/>
    <property type="match status" value="1"/>
</dbReference>
<dbReference type="AlphaFoldDB" id="A0A4U8Z2G6"/>
<feature type="domain" description="CBS" evidence="12">
    <location>
        <begin position="282"/>
        <end position="345"/>
    </location>
</feature>
<evidence type="ECO:0008006" key="16">
    <source>
        <dbReference type="Google" id="ProtNLM"/>
    </source>
</evidence>
<name>A0A4U8Z2G6_METTU</name>
<dbReference type="PROSITE" id="PS51371">
    <property type="entry name" value="CBS"/>
    <property type="match status" value="2"/>
</dbReference>
<keyword evidence="7 9" id="KW-0129">CBS domain</keyword>
<organism evidence="14 15">
    <name type="scientific">Methylocella tundrae</name>
    <dbReference type="NCBI Taxonomy" id="227605"/>
    <lineage>
        <taxon>Bacteria</taxon>
        <taxon>Pseudomonadati</taxon>
        <taxon>Pseudomonadota</taxon>
        <taxon>Alphaproteobacteria</taxon>
        <taxon>Hyphomicrobiales</taxon>
        <taxon>Beijerinckiaceae</taxon>
        <taxon>Methylocella</taxon>
    </lineage>
</organism>
<keyword evidence="6 10" id="KW-1133">Transmembrane helix</keyword>
<dbReference type="InterPro" id="IPR046342">
    <property type="entry name" value="CBS_dom_sf"/>
</dbReference>
<dbReference type="Pfam" id="PF00571">
    <property type="entry name" value="CBS"/>
    <property type="match status" value="2"/>
</dbReference>
<evidence type="ECO:0000313" key="15">
    <source>
        <dbReference type="Proteomes" id="UP000294360"/>
    </source>
</evidence>
<dbReference type="InterPro" id="IPR002550">
    <property type="entry name" value="CNNM"/>
</dbReference>
<proteinExistence type="inferred from homology"/>
<dbReference type="InterPro" id="IPR036318">
    <property type="entry name" value="FAD-bd_PCMH-like_sf"/>
</dbReference>
<feature type="transmembrane region" description="Helical" evidence="11">
    <location>
        <begin position="12"/>
        <end position="32"/>
    </location>
</feature>
<comment type="subcellular location">
    <subcellularLocation>
        <location evidence="1">Cell membrane</location>
        <topology evidence="1">Multi-pass membrane protein</topology>
    </subcellularLocation>
</comment>
<evidence type="ECO:0000259" key="12">
    <source>
        <dbReference type="PROSITE" id="PS51371"/>
    </source>
</evidence>
<reference evidence="14 15" key="1">
    <citation type="submission" date="2019-03" db="EMBL/GenBank/DDBJ databases">
        <authorList>
            <person name="Kox A.R. M."/>
        </authorList>
    </citation>
    <scope>NUCLEOTIDE SEQUENCE [LARGE SCALE GENOMIC DNA]</scope>
    <source>
        <strain evidence="14">MTUNDRAET4 annotated genome</strain>
    </source>
</reference>
<protein>
    <recommendedName>
        <fullName evidence="16">HlyC/CorC family transporter</fullName>
    </recommendedName>
</protein>
<evidence type="ECO:0000256" key="11">
    <source>
        <dbReference type="SAM" id="Phobius"/>
    </source>
</evidence>
<evidence type="ECO:0000256" key="2">
    <source>
        <dbReference type="ARBA" id="ARBA00006446"/>
    </source>
</evidence>
<sequence>MHGAGADVLPVSLWIAIATILLCIALSAFFSGSETALTAASRARMHALEKGGDKRAALVNRLLSSRNRLIGACLLGNTLVNIGSSAFTTSILVALVGDRGAIYATGIMTVLLLVFAEVLPKTVAINYPDRMSLLVARTLSFFVAIFGPVLVAVEILVRGVLKLVGVGASQQRSILSGHEELKSTVDLLHEEGGVARSDRDMFGGLLDLRDLEVSDVMVHRTNMLTLNADSPPEELIREIVEAPYSRLPIWRDDPENIIGVLHAKDILRALDEAGGKLEHFDVESIALKPWFVPDTTPVQDQLQAFLKRKMHFAIVVDEYGVVMGLVTLEDILEEIVGDISDEHDLVVQGVRPQADGSVTVEGSVPIRDLNRVMGWNLPDEEATTIAGLVIHEARAIPESGQVFTFHGFRFEVVRKTKNRITLLRILPASAAEKAGLAAPR</sequence>
<dbReference type="Proteomes" id="UP000294360">
    <property type="component" value="Chromosome"/>
</dbReference>